<evidence type="ECO:0000256" key="4">
    <source>
        <dbReference type="SAM" id="MobiDB-lite"/>
    </source>
</evidence>
<dbReference type="Proteomes" id="UP000019666">
    <property type="component" value="Unassembled WGS sequence"/>
</dbReference>
<name>A0A017HLW7_9RHOB</name>
<gene>
    <name evidence="6" type="ORF">Rumeso_03107</name>
</gene>
<dbReference type="Pfam" id="PF07729">
    <property type="entry name" value="FCD"/>
    <property type="match status" value="1"/>
</dbReference>
<dbReference type="PANTHER" id="PTHR43537">
    <property type="entry name" value="TRANSCRIPTIONAL REGULATOR, GNTR FAMILY"/>
    <property type="match status" value="1"/>
</dbReference>
<dbReference type="SUPFAM" id="SSF48008">
    <property type="entry name" value="GntR ligand-binding domain-like"/>
    <property type="match status" value="1"/>
</dbReference>
<keyword evidence="3" id="KW-0804">Transcription</keyword>
<dbReference type="HOGENOM" id="CLU_017584_5_1_5"/>
<keyword evidence="7" id="KW-1185">Reference proteome</keyword>
<organism evidence="6 7">
    <name type="scientific">Rubellimicrobium mesophilum DSM 19309</name>
    <dbReference type="NCBI Taxonomy" id="442562"/>
    <lineage>
        <taxon>Bacteria</taxon>
        <taxon>Pseudomonadati</taxon>
        <taxon>Pseudomonadota</taxon>
        <taxon>Alphaproteobacteria</taxon>
        <taxon>Rhodobacterales</taxon>
        <taxon>Roseobacteraceae</taxon>
        <taxon>Rubellimicrobium</taxon>
    </lineage>
</organism>
<evidence type="ECO:0000313" key="6">
    <source>
        <dbReference type="EMBL" id="EYD75320.1"/>
    </source>
</evidence>
<dbReference type="Pfam" id="PF00392">
    <property type="entry name" value="GntR"/>
    <property type="match status" value="1"/>
</dbReference>
<dbReference type="Gene3D" id="1.20.120.530">
    <property type="entry name" value="GntR ligand-binding domain-like"/>
    <property type="match status" value="1"/>
</dbReference>
<dbReference type="SMART" id="SM00895">
    <property type="entry name" value="FCD"/>
    <property type="match status" value="1"/>
</dbReference>
<evidence type="ECO:0000313" key="7">
    <source>
        <dbReference type="Proteomes" id="UP000019666"/>
    </source>
</evidence>
<evidence type="ECO:0000259" key="5">
    <source>
        <dbReference type="PROSITE" id="PS50949"/>
    </source>
</evidence>
<dbReference type="SUPFAM" id="SSF46785">
    <property type="entry name" value="Winged helix' DNA-binding domain"/>
    <property type="match status" value="1"/>
</dbReference>
<dbReference type="PROSITE" id="PS50949">
    <property type="entry name" value="HTH_GNTR"/>
    <property type="match status" value="1"/>
</dbReference>
<dbReference type="EMBL" id="AOSK01000086">
    <property type="protein sequence ID" value="EYD75320.1"/>
    <property type="molecule type" value="Genomic_DNA"/>
</dbReference>
<dbReference type="Gene3D" id="1.10.10.10">
    <property type="entry name" value="Winged helix-like DNA-binding domain superfamily/Winged helix DNA-binding domain"/>
    <property type="match status" value="1"/>
</dbReference>
<proteinExistence type="predicted"/>
<feature type="compositionally biased region" description="Polar residues" evidence="4">
    <location>
        <begin position="230"/>
        <end position="239"/>
    </location>
</feature>
<dbReference type="PRINTS" id="PR00033">
    <property type="entry name" value="HTHASNC"/>
</dbReference>
<feature type="region of interest" description="Disordered" evidence="4">
    <location>
        <begin position="230"/>
        <end position="251"/>
    </location>
</feature>
<evidence type="ECO:0000256" key="3">
    <source>
        <dbReference type="ARBA" id="ARBA00023163"/>
    </source>
</evidence>
<dbReference type="InterPro" id="IPR036388">
    <property type="entry name" value="WH-like_DNA-bd_sf"/>
</dbReference>
<dbReference type="InterPro" id="IPR036390">
    <property type="entry name" value="WH_DNA-bd_sf"/>
</dbReference>
<dbReference type="CDD" id="cd07377">
    <property type="entry name" value="WHTH_GntR"/>
    <property type="match status" value="1"/>
</dbReference>
<dbReference type="STRING" id="442562.Rumeso_03107"/>
<keyword evidence="1" id="KW-0805">Transcription regulation</keyword>
<dbReference type="RefSeq" id="WP_051521585.1">
    <property type="nucleotide sequence ID" value="NZ_KK088624.1"/>
</dbReference>
<dbReference type="OrthoDB" id="7834120at2"/>
<comment type="caution">
    <text evidence="6">The sequence shown here is derived from an EMBL/GenBank/DDBJ whole genome shotgun (WGS) entry which is preliminary data.</text>
</comment>
<dbReference type="InterPro" id="IPR008920">
    <property type="entry name" value="TF_FadR/GntR_C"/>
</dbReference>
<dbReference type="PRINTS" id="PR00035">
    <property type="entry name" value="HTHGNTR"/>
</dbReference>
<evidence type="ECO:0000256" key="1">
    <source>
        <dbReference type="ARBA" id="ARBA00023015"/>
    </source>
</evidence>
<keyword evidence="2" id="KW-0238">DNA-binding</keyword>
<dbReference type="InterPro" id="IPR000524">
    <property type="entry name" value="Tscrpt_reg_HTH_GntR"/>
</dbReference>
<dbReference type="GO" id="GO:0003700">
    <property type="term" value="F:DNA-binding transcription factor activity"/>
    <property type="evidence" value="ECO:0007669"/>
    <property type="project" value="InterPro"/>
</dbReference>
<sequence>MRLTDDERRLVGAQVSRKETVLRIIRSAILDGRLTVGTRLNQDEIAAELGVSRMPVREAVKQLEAEGLVVVYPYKGVEVAQLDVSAIEEMFGIRIALEKVAIARAVEHLTDRQLDRMKRTLGKMDEALKVTPVDADVWMKLNDEFHSLINEAAGWSRLAETIDVFRSNVDRYVRMYLSLRGREQPQKEHWALLEACQSRDAAKAQTLIEQHLWNTSNALIQAIASAHLETPQNSTSSRAKVNGRALNEQEP</sequence>
<protein>
    <submittedName>
        <fullName evidence="6">Transcriptional regulator</fullName>
    </submittedName>
</protein>
<feature type="domain" description="HTH gntR-type" evidence="5">
    <location>
        <begin position="15"/>
        <end position="82"/>
    </location>
</feature>
<evidence type="ECO:0000256" key="2">
    <source>
        <dbReference type="ARBA" id="ARBA00023125"/>
    </source>
</evidence>
<reference evidence="6 7" key="1">
    <citation type="submission" date="2013-02" db="EMBL/GenBank/DDBJ databases">
        <authorList>
            <person name="Fiebig A."/>
            <person name="Goeker M."/>
            <person name="Klenk H.-P.P."/>
        </authorList>
    </citation>
    <scope>NUCLEOTIDE SEQUENCE [LARGE SCALE GENOMIC DNA]</scope>
    <source>
        <strain evidence="6 7">DSM 19309</strain>
    </source>
</reference>
<dbReference type="PANTHER" id="PTHR43537:SF41">
    <property type="entry name" value="TRANSCRIPTIONAL REGULATORY PROTEIN"/>
    <property type="match status" value="1"/>
</dbReference>
<dbReference type="SMART" id="SM00345">
    <property type="entry name" value="HTH_GNTR"/>
    <property type="match status" value="1"/>
</dbReference>
<dbReference type="InterPro" id="IPR000485">
    <property type="entry name" value="AsnC-type_HTH_dom"/>
</dbReference>
<accession>A0A017HLW7</accession>
<dbReference type="GO" id="GO:0043565">
    <property type="term" value="F:sequence-specific DNA binding"/>
    <property type="evidence" value="ECO:0007669"/>
    <property type="project" value="InterPro"/>
</dbReference>
<dbReference type="AlphaFoldDB" id="A0A017HLW7"/>
<dbReference type="InterPro" id="IPR011711">
    <property type="entry name" value="GntR_C"/>
</dbReference>